<feature type="domain" description="MYND-type" evidence="10">
    <location>
        <begin position="58"/>
        <end position="96"/>
    </location>
</feature>
<sequence length="401" mass="45593">MASSVSVRSKVWRDVERFISPGRGNGLRALVELKPGHLVYSSEPFAFCVAEKFLKSTCQTCLCRGESLLRCSQCKSSRYCSVQCQKEAWPEHKRECKCLKHVYPRVPTDSVRLTARIIFKLLTDPAADSQELYSVTQHQSHLEEMSEEKREGLAQLCSMLKFYLDSDVSQLPNGLDPMSLLARVMCNCFTVSDGELQDVGLGLYPSMSLLNHDCRPNCVMMFVGKKLELRAIRKIQPLEELCISYTDSLAPGVERRTQLLDQFHFLCQCQRCSDDQSDCTMFGGEESRWMIIRDSLPHLETLRHEEKWAELQGACQDLINAHSAAVPDSNVYMLRVLDSLMDACISLSQYETALQYGTRTLTAYLLHYPDPHPSHAVELLRVAKLQHYSGDVEQAERTFTQ</sequence>
<dbReference type="Pfam" id="PF01753">
    <property type="entry name" value="zf-MYND"/>
    <property type="match status" value="1"/>
</dbReference>
<dbReference type="Gene3D" id="1.25.40.970">
    <property type="match status" value="1"/>
</dbReference>
<evidence type="ECO:0000256" key="2">
    <source>
        <dbReference type="ARBA" id="ARBA00022603"/>
    </source>
</evidence>
<evidence type="ECO:0000259" key="9">
    <source>
        <dbReference type="PROSITE" id="PS50280"/>
    </source>
</evidence>
<organism evidence="11 12">
    <name type="scientific">Clarias magur</name>
    <name type="common">Asian catfish</name>
    <name type="synonym">Macropteronotus magur</name>
    <dbReference type="NCBI Taxonomy" id="1594786"/>
    <lineage>
        <taxon>Eukaryota</taxon>
        <taxon>Metazoa</taxon>
        <taxon>Chordata</taxon>
        <taxon>Craniata</taxon>
        <taxon>Vertebrata</taxon>
        <taxon>Euteleostomi</taxon>
        <taxon>Actinopterygii</taxon>
        <taxon>Neopterygii</taxon>
        <taxon>Teleostei</taxon>
        <taxon>Ostariophysi</taxon>
        <taxon>Siluriformes</taxon>
        <taxon>Clariidae</taxon>
        <taxon>Clarias</taxon>
    </lineage>
</organism>
<dbReference type="AlphaFoldDB" id="A0A8J4U6U5"/>
<comment type="caution">
    <text evidence="11">The sequence shown here is derived from an EMBL/GenBank/DDBJ whole genome shotgun (WGS) entry which is preliminary data.</text>
</comment>
<dbReference type="PROSITE" id="PS50280">
    <property type="entry name" value="SET"/>
    <property type="match status" value="1"/>
</dbReference>
<evidence type="ECO:0000256" key="4">
    <source>
        <dbReference type="ARBA" id="ARBA00022723"/>
    </source>
</evidence>
<dbReference type="SUPFAM" id="SSF82199">
    <property type="entry name" value="SET domain"/>
    <property type="match status" value="1"/>
</dbReference>
<gene>
    <name evidence="11" type="primary">smyd3</name>
    <name evidence="11" type="ORF">DAT39_009520</name>
</gene>
<evidence type="ECO:0000256" key="3">
    <source>
        <dbReference type="ARBA" id="ARBA00022691"/>
    </source>
</evidence>
<evidence type="ECO:0000313" key="11">
    <source>
        <dbReference type="EMBL" id="KAF5900773.1"/>
    </source>
</evidence>
<dbReference type="SMART" id="SM00317">
    <property type="entry name" value="SET"/>
    <property type="match status" value="1"/>
</dbReference>
<evidence type="ECO:0000256" key="7">
    <source>
        <dbReference type="ARBA" id="ARBA00047571"/>
    </source>
</evidence>
<evidence type="ECO:0000256" key="5">
    <source>
        <dbReference type="ARBA" id="ARBA00022771"/>
    </source>
</evidence>
<dbReference type="InterPro" id="IPR011990">
    <property type="entry name" value="TPR-like_helical_dom_sf"/>
</dbReference>
<dbReference type="PROSITE" id="PS50865">
    <property type="entry name" value="ZF_MYND_2"/>
    <property type="match status" value="1"/>
</dbReference>
<dbReference type="GO" id="GO:0008270">
    <property type="term" value="F:zinc ion binding"/>
    <property type="evidence" value="ECO:0007669"/>
    <property type="project" value="UniProtKB-KW"/>
</dbReference>
<dbReference type="Gene3D" id="2.170.270.10">
    <property type="entry name" value="SET domain"/>
    <property type="match status" value="1"/>
</dbReference>
<dbReference type="InterPro" id="IPR001214">
    <property type="entry name" value="SET_dom"/>
</dbReference>
<dbReference type="EMBL" id="QNUK01000127">
    <property type="protein sequence ID" value="KAF5900773.1"/>
    <property type="molecule type" value="Genomic_DNA"/>
</dbReference>
<dbReference type="InterPro" id="IPR002893">
    <property type="entry name" value="Znf_MYND"/>
</dbReference>
<dbReference type="EC" id="2.1.1.354" evidence="1"/>
<evidence type="ECO:0000256" key="6">
    <source>
        <dbReference type="ARBA" id="ARBA00022833"/>
    </source>
</evidence>
<keyword evidence="2" id="KW-0489">Methyltransferase</keyword>
<evidence type="ECO:0000256" key="8">
    <source>
        <dbReference type="PROSITE-ProRule" id="PRU00134"/>
    </source>
</evidence>
<dbReference type="PROSITE" id="PS01360">
    <property type="entry name" value="ZF_MYND_1"/>
    <property type="match status" value="1"/>
</dbReference>
<keyword evidence="5 8" id="KW-0863">Zinc-finger</keyword>
<evidence type="ECO:0000259" key="10">
    <source>
        <dbReference type="PROSITE" id="PS50865"/>
    </source>
</evidence>
<dbReference type="PANTHER" id="PTHR12197">
    <property type="entry name" value="HISTONE-LYSINE N-METHYLTRANSFERASE SMYD"/>
    <property type="match status" value="1"/>
</dbReference>
<keyword evidence="6" id="KW-0862">Zinc</keyword>
<dbReference type="GO" id="GO:0140999">
    <property type="term" value="F:histone H3K4 trimethyltransferase activity"/>
    <property type="evidence" value="ECO:0007669"/>
    <property type="project" value="UniProtKB-EC"/>
</dbReference>
<dbReference type="Gene3D" id="6.10.140.2220">
    <property type="match status" value="1"/>
</dbReference>
<feature type="non-terminal residue" evidence="11">
    <location>
        <position position="401"/>
    </location>
</feature>
<dbReference type="Gene3D" id="1.10.220.160">
    <property type="match status" value="1"/>
</dbReference>
<protein>
    <recommendedName>
        <fullName evidence="1">[histone H3]-lysine(4) N-trimethyltransferase</fullName>
        <ecNumber evidence="1">2.1.1.354</ecNumber>
    </recommendedName>
</protein>
<feature type="domain" description="SET" evidence="9">
    <location>
        <begin position="13"/>
        <end position="246"/>
    </location>
</feature>
<dbReference type="Gene3D" id="1.25.40.10">
    <property type="entry name" value="Tetratricopeptide repeat domain"/>
    <property type="match status" value="1"/>
</dbReference>
<proteinExistence type="predicted"/>
<keyword evidence="3" id="KW-0949">S-adenosyl-L-methionine</keyword>
<evidence type="ECO:0000313" key="12">
    <source>
        <dbReference type="Proteomes" id="UP000727407"/>
    </source>
</evidence>
<dbReference type="Proteomes" id="UP000727407">
    <property type="component" value="Unassembled WGS sequence"/>
</dbReference>
<keyword evidence="2" id="KW-0808">Transferase</keyword>
<keyword evidence="12" id="KW-1185">Reference proteome</keyword>
<accession>A0A8J4U6U5</accession>
<name>A0A8J4U6U5_CLAMG</name>
<dbReference type="InterPro" id="IPR046341">
    <property type="entry name" value="SET_dom_sf"/>
</dbReference>
<comment type="catalytic activity">
    <reaction evidence="7">
        <text>L-lysyl(4)-[histone H3] + 3 S-adenosyl-L-methionine = N(6),N(6),N(6)-trimethyl-L-lysyl(4)-[histone H3] + 3 S-adenosyl-L-homocysteine + 3 H(+)</text>
        <dbReference type="Rhea" id="RHEA:60260"/>
        <dbReference type="Rhea" id="RHEA-COMP:15537"/>
        <dbReference type="Rhea" id="RHEA-COMP:15547"/>
        <dbReference type="ChEBI" id="CHEBI:15378"/>
        <dbReference type="ChEBI" id="CHEBI:29969"/>
        <dbReference type="ChEBI" id="CHEBI:57856"/>
        <dbReference type="ChEBI" id="CHEBI:59789"/>
        <dbReference type="ChEBI" id="CHEBI:61961"/>
        <dbReference type="EC" id="2.1.1.354"/>
    </reaction>
</comment>
<dbReference type="Pfam" id="PF00856">
    <property type="entry name" value="SET"/>
    <property type="match status" value="1"/>
</dbReference>
<dbReference type="GO" id="GO:0005634">
    <property type="term" value="C:nucleus"/>
    <property type="evidence" value="ECO:0007669"/>
    <property type="project" value="TreeGrafter"/>
</dbReference>
<dbReference type="GO" id="GO:0032259">
    <property type="term" value="P:methylation"/>
    <property type="evidence" value="ECO:0007669"/>
    <property type="project" value="UniProtKB-KW"/>
</dbReference>
<dbReference type="OrthoDB" id="265717at2759"/>
<evidence type="ECO:0000256" key="1">
    <source>
        <dbReference type="ARBA" id="ARBA00012182"/>
    </source>
</evidence>
<dbReference type="PANTHER" id="PTHR12197:SF288">
    <property type="entry name" value="HISTONE-LYSINE N-METHYLTRANSFERASE SMYD3"/>
    <property type="match status" value="1"/>
</dbReference>
<keyword evidence="4" id="KW-0479">Metal-binding</keyword>
<reference evidence="11" key="1">
    <citation type="submission" date="2020-07" db="EMBL/GenBank/DDBJ databases">
        <title>Clarias magur genome sequencing, assembly and annotation.</title>
        <authorList>
            <person name="Kushwaha B."/>
            <person name="Kumar R."/>
            <person name="Das P."/>
            <person name="Joshi C.G."/>
            <person name="Kumar D."/>
            <person name="Nagpure N.S."/>
            <person name="Pandey M."/>
            <person name="Agarwal S."/>
            <person name="Srivastava S."/>
            <person name="Singh M."/>
            <person name="Sahoo L."/>
            <person name="Jayasankar P."/>
            <person name="Meher P.K."/>
            <person name="Koringa P.G."/>
            <person name="Iquebal M.A."/>
            <person name="Das S.P."/>
            <person name="Bit A."/>
            <person name="Patnaik S."/>
            <person name="Patel N."/>
            <person name="Shah T.M."/>
            <person name="Hinsu A."/>
            <person name="Jena J.K."/>
        </authorList>
    </citation>
    <scope>NUCLEOTIDE SEQUENCE</scope>
    <source>
        <strain evidence="11">CIFAMagur01</strain>
        <tissue evidence="11">Testis</tissue>
    </source>
</reference>
<dbReference type="InterPro" id="IPR050869">
    <property type="entry name" value="H3K4_H4K5_MeTrfase"/>
</dbReference>